<dbReference type="AlphaFoldDB" id="A0A1M5H470"/>
<reference evidence="2" key="1">
    <citation type="submission" date="2016-11" db="EMBL/GenBank/DDBJ databases">
        <authorList>
            <person name="Varghese N."/>
            <person name="Submissions S."/>
        </authorList>
    </citation>
    <scope>NUCLEOTIDE SEQUENCE [LARGE SCALE GENOMIC DNA]</scope>
    <source>
        <strain evidence="2">CGMCC 1.8995</strain>
    </source>
</reference>
<gene>
    <name evidence="1" type="ORF">SAMN05216361_1304</name>
</gene>
<accession>A0A1M5H470</accession>
<evidence type="ECO:0000313" key="1">
    <source>
        <dbReference type="EMBL" id="SHG10797.1"/>
    </source>
</evidence>
<dbReference type="STRING" id="634436.SAMN05216361_1304"/>
<name>A0A1M5H470_9ALTE</name>
<evidence type="ECO:0000313" key="2">
    <source>
        <dbReference type="Proteomes" id="UP000184520"/>
    </source>
</evidence>
<sequence length="83" mass="9490">MSLSAFPTSKKIATQADSALNVDRGHLWLHCFRTCKECKELSSDLTQYVFRDGSSLVLDSSHDFPVPVDRTTLIRQLQNRRSY</sequence>
<protein>
    <submittedName>
        <fullName evidence="1">Uncharacterized protein</fullName>
    </submittedName>
</protein>
<proteinExistence type="predicted"/>
<organism evidence="1 2">
    <name type="scientific">Marisediminitalea aggregata</name>
    <dbReference type="NCBI Taxonomy" id="634436"/>
    <lineage>
        <taxon>Bacteria</taxon>
        <taxon>Pseudomonadati</taxon>
        <taxon>Pseudomonadota</taxon>
        <taxon>Gammaproteobacteria</taxon>
        <taxon>Alteromonadales</taxon>
        <taxon>Alteromonadaceae</taxon>
        <taxon>Marisediminitalea</taxon>
    </lineage>
</organism>
<dbReference type="Proteomes" id="UP000184520">
    <property type="component" value="Unassembled WGS sequence"/>
</dbReference>
<keyword evidence="2" id="KW-1185">Reference proteome</keyword>
<dbReference type="EMBL" id="FQWD01000002">
    <property type="protein sequence ID" value="SHG10797.1"/>
    <property type="molecule type" value="Genomic_DNA"/>
</dbReference>